<evidence type="ECO:0000256" key="1">
    <source>
        <dbReference type="ARBA" id="ARBA00038101"/>
    </source>
</evidence>
<reference evidence="4" key="1">
    <citation type="journal article" date="2023" name="Commun. Biol.">
        <title>Genome analysis of Parmales, the sister group of diatoms, reveals the evolutionary specialization of diatoms from phago-mixotrophs to photoautotrophs.</title>
        <authorList>
            <person name="Ban H."/>
            <person name="Sato S."/>
            <person name="Yoshikawa S."/>
            <person name="Yamada K."/>
            <person name="Nakamura Y."/>
            <person name="Ichinomiya M."/>
            <person name="Sato N."/>
            <person name="Blanc-Mathieu R."/>
            <person name="Endo H."/>
            <person name="Kuwata A."/>
            <person name="Ogata H."/>
        </authorList>
    </citation>
    <scope>NUCLEOTIDE SEQUENCE [LARGE SCALE GENOMIC DNA]</scope>
    <source>
        <strain evidence="4">NIES 3700</strain>
    </source>
</reference>
<protein>
    <submittedName>
        <fullName evidence="3">Uncharacterized protein</fullName>
    </submittedName>
</protein>
<proteinExistence type="inferred from homology"/>
<dbReference type="PANTHER" id="PTHR11102:SF160">
    <property type="entry name" value="ERAD-ASSOCIATED E3 UBIQUITIN-PROTEIN LIGASE COMPONENT HRD3"/>
    <property type="match status" value="1"/>
</dbReference>
<sequence>MILLLLLPLITLGSASPLPPPPSTLPLLLPPSLLHPPYLSVLTSTCPTVCALDSNCTLSNYHQNGTCYLYNQDPTLFNIQPNTPDPDWVVTVERLNRRSIDKTLISQEFTGSNKFLVSEVTPTLSEFSVQDLKLDIQSYVNRTLYTGPSTSYTLTFQFLWSPLTKKTLCASSIPLTLLTFTPGCIKGTPTIILNPGGSNCDKVFMTSKTIQTRDTKNEVEGFISQMGFKDGWNVIQVSYDNEVLIGHLNNQKIGEMSFKPFIEPDFGRDVYLKINAEGVVVKNLVFTQGWSRININPEVEEIEEIIIDDPVYLNTLISEYIKGNISLPEFRRLLNLMIIEKEGERDREVIGIIQSFLTYTGDFGDDFVPYYLTNTGEEKYTNLYSGVCSTSLGYLKSVAEKSFQELSRGNSKPIPSSSIKDLGTSFGKVDYFKGEGERGNLWLAQGFYWGNEEVQQDFGEARRHFELAAQEGGAPHIRGEALYNLGVMHANGQIPQQPNLGGDIQALNMWERGAGLGDLNCMVGLGGFYLRGGKLSNGTVLEGNGTKALGMYERARKGGSVEAEEMLGKGWVWGWWGKVDFKKGLVHLAVCAGRDKDGCLLELGRGIGEKDGWVARMGREIDKSAGEVKELDGFEVFQSNGRRYINVNGFEVPLGYDCYVARRYLLAVATRGPWVHEALEEGIDKYLDGNDSEALFHWSKCALMGATACAELAFEIMDGVTTEGGVIGGTAFFKDEENEDGLEMARMESWRMALRLKMANDDHARSVGWLGDCYWGGVANAVGCDVNRTTAMRLYEEGTLLFDDRSTWNEGLGWFFGDEKGGVVRNVTKGKEKLMILYEEKQPGWFAAGLALSGIEVWLWVEEWWGWWVGGDEGGQDGSDEL</sequence>
<dbReference type="OrthoDB" id="272077at2759"/>
<evidence type="ECO:0000313" key="3">
    <source>
        <dbReference type="EMBL" id="GMI14843.1"/>
    </source>
</evidence>
<dbReference type="AlphaFoldDB" id="A0A9W7FMS8"/>
<dbReference type="PANTHER" id="PTHR11102">
    <property type="entry name" value="SEL-1-LIKE PROTEIN"/>
    <property type="match status" value="1"/>
</dbReference>
<evidence type="ECO:0000256" key="2">
    <source>
        <dbReference type="SAM" id="SignalP"/>
    </source>
</evidence>
<keyword evidence="4" id="KW-1185">Reference proteome</keyword>
<organism evidence="3 4">
    <name type="scientific">Triparma laevis f. longispina</name>
    <dbReference type="NCBI Taxonomy" id="1714387"/>
    <lineage>
        <taxon>Eukaryota</taxon>
        <taxon>Sar</taxon>
        <taxon>Stramenopiles</taxon>
        <taxon>Ochrophyta</taxon>
        <taxon>Bolidophyceae</taxon>
        <taxon>Parmales</taxon>
        <taxon>Triparmaceae</taxon>
        <taxon>Triparma</taxon>
    </lineage>
</organism>
<dbReference type="Gene3D" id="1.25.40.10">
    <property type="entry name" value="Tetratricopeptide repeat domain"/>
    <property type="match status" value="1"/>
</dbReference>
<gene>
    <name evidence="3" type="ORF">TrLO_g12321</name>
</gene>
<feature type="signal peptide" evidence="2">
    <location>
        <begin position="1"/>
        <end position="15"/>
    </location>
</feature>
<name>A0A9W7FMS8_9STRA</name>
<keyword evidence="2" id="KW-0732">Signal</keyword>
<evidence type="ECO:0000313" key="4">
    <source>
        <dbReference type="Proteomes" id="UP001165122"/>
    </source>
</evidence>
<comment type="similarity">
    <text evidence="1">Belongs to the sel-1 family.</text>
</comment>
<comment type="caution">
    <text evidence="3">The sequence shown here is derived from an EMBL/GenBank/DDBJ whole genome shotgun (WGS) entry which is preliminary data.</text>
</comment>
<dbReference type="InterPro" id="IPR006597">
    <property type="entry name" value="Sel1-like"/>
</dbReference>
<accession>A0A9W7FMS8</accession>
<dbReference type="SMART" id="SM00671">
    <property type="entry name" value="SEL1"/>
    <property type="match status" value="3"/>
</dbReference>
<dbReference type="InterPro" id="IPR050767">
    <property type="entry name" value="Sel1_AlgK"/>
</dbReference>
<dbReference type="EMBL" id="BRXW01000220">
    <property type="protein sequence ID" value="GMI14843.1"/>
    <property type="molecule type" value="Genomic_DNA"/>
</dbReference>
<dbReference type="InterPro" id="IPR011990">
    <property type="entry name" value="TPR-like_helical_dom_sf"/>
</dbReference>
<dbReference type="SUPFAM" id="SSF81901">
    <property type="entry name" value="HCP-like"/>
    <property type="match status" value="1"/>
</dbReference>
<dbReference type="Proteomes" id="UP001165122">
    <property type="component" value="Unassembled WGS sequence"/>
</dbReference>
<feature type="chain" id="PRO_5040886728" evidence="2">
    <location>
        <begin position="16"/>
        <end position="882"/>
    </location>
</feature>